<accession>A0A2Z4LR74</accession>
<sequence length="278" mass="31756">MVKGQESKLQLVGDFEYSLVSDISDTDLRTYSIGLKGTKKNRSNKFGIGLQYDDYQFQYFGRSTGFEESNFQKFHTVQTMFFYKRSFFESWSVAAHISPTLSSNFVDVIDGEDFIPNADITISKTWKDENALLCFAIGAEYGTLFGIPRWYPTFSFNYNRNNNWTLMLGFPETRIRYSFNERHSLGARARPFGLYANNSDTVIYPGLGALANTKLRFNGNDFGLEHNYDMGTGFTTVVRAGFQQTSDLEVLDNGNRLIHDFEPDGTAYITMGLKYKLN</sequence>
<dbReference type="Proteomes" id="UP000248536">
    <property type="component" value="Chromosome"/>
</dbReference>
<evidence type="ECO:0000313" key="3">
    <source>
        <dbReference type="Proteomes" id="UP000248536"/>
    </source>
</evidence>
<evidence type="ECO:0000313" key="2">
    <source>
        <dbReference type="EMBL" id="AWX44375.1"/>
    </source>
</evidence>
<dbReference type="AlphaFoldDB" id="A0A2Z4LR74"/>
<reference evidence="2 3" key="1">
    <citation type="submission" date="2018-06" db="EMBL/GenBank/DDBJ databases">
        <title>Spongiibacterium sp. HME9304 Genome sequencing and assembly.</title>
        <authorList>
            <person name="Kang H."/>
            <person name="Kim H."/>
            <person name="Joh K."/>
        </authorList>
    </citation>
    <scope>NUCLEOTIDE SEQUENCE [LARGE SCALE GENOMIC DNA]</scope>
    <source>
        <strain evidence="2 3">HME9304</strain>
    </source>
</reference>
<gene>
    <name evidence="2" type="ORF">HME9304_01375</name>
</gene>
<name>A0A2Z4LR74_9FLAO</name>
<feature type="domain" description="DUF6268" evidence="1">
    <location>
        <begin position="58"/>
        <end position="276"/>
    </location>
</feature>
<keyword evidence="3" id="KW-1185">Reference proteome</keyword>
<dbReference type="InterPro" id="IPR046235">
    <property type="entry name" value="DUF6268"/>
</dbReference>
<dbReference type="KEGG" id="spon:HME9304_01375"/>
<dbReference type="EMBL" id="CP030104">
    <property type="protein sequence ID" value="AWX44375.1"/>
    <property type="molecule type" value="Genomic_DNA"/>
</dbReference>
<organism evidence="2 3">
    <name type="scientific">Flagellimonas maritima</name>
    <dbReference type="NCBI Taxonomy" id="1383885"/>
    <lineage>
        <taxon>Bacteria</taxon>
        <taxon>Pseudomonadati</taxon>
        <taxon>Bacteroidota</taxon>
        <taxon>Flavobacteriia</taxon>
        <taxon>Flavobacteriales</taxon>
        <taxon>Flavobacteriaceae</taxon>
        <taxon>Flagellimonas</taxon>
    </lineage>
</organism>
<evidence type="ECO:0000259" key="1">
    <source>
        <dbReference type="Pfam" id="PF19783"/>
    </source>
</evidence>
<protein>
    <recommendedName>
        <fullName evidence="1">DUF6268 domain-containing protein</fullName>
    </recommendedName>
</protein>
<proteinExistence type="predicted"/>
<dbReference type="Pfam" id="PF19783">
    <property type="entry name" value="DUF6268"/>
    <property type="match status" value="1"/>
</dbReference>